<dbReference type="PANTHER" id="PTHR37828">
    <property type="entry name" value="GSR2449 PROTEIN"/>
    <property type="match status" value="1"/>
</dbReference>
<evidence type="ECO:0000313" key="2">
    <source>
        <dbReference type="Proteomes" id="UP000578036"/>
    </source>
</evidence>
<dbReference type="InterPro" id="IPR011008">
    <property type="entry name" value="Dimeric_a/b-barrel"/>
</dbReference>
<dbReference type="Proteomes" id="UP000578036">
    <property type="component" value="Unassembled WGS sequence"/>
</dbReference>
<gene>
    <name evidence="1" type="ORF">FHX61_001863</name>
</gene>
<proteinExistence type="predicted"/>
<dbReference type="EMBL" id="JACHWF010000002">
    <property type="protein sequence ID" value="MBB3007215.1"/>
    <property type="molecule type" value="Genomic_DNA"/>
</dbReference>
<accession>A0A7W4U921</accession>
<dbReference type="AlphaFoldDB" id="A0A7W4U921"/>
<comment type="caution">
    <text evidence="1">The sequence shown here is derived from an EMBL/GenBank/DDBJ whole genome shotgun (WGS) entry which is preliminary data.</text>
</comment>
<dbReference type="SUPFAM" id="SSF54909">
    <property type="entry name" value="Dimeric alpha+beta barrel"/>
    <property type="match status" value="1"/>
</dbReference>
<dbReference type="PANTHER" id="PTHR37828:SF1">
    <property type="entry name" value="YCII-RELATED DOMAIN-CONTAINING PROTEIN"/>
    <property type="match status" value="1"/>
</dbReference>
<protein>
    <submittedName>
        <fullName evidence="1">Uncharacterized protein YciI</fullName>
    </submittedName>
</protein>
<organism evidence="1 2">
    <name type="scientific">Cupriavidus alkaliphilus</name>
    <dbReference type="NCBI Taxonomy" id="942866"/>
    <lineage>
        <taxon>Bacteria</taxon>
        <taxon>Pseudomonadati</taxon>
        <taxon>Pseudomonadota</taxon>
        <taxon>Betaproteobacteria</taxon>
        <taxon>Burkholderiales</taxon>
        <taxon>Burkholderiaceae</taxon>
        <taxon>Cupriavidus</taxon>
    </lineage>
</organism>
<keyword evidence="2" id="KW-1185">Reference proteome</keyword>
<name>A0A7W4U921_9BURK</name>
<dbReference type="Gene3D" id="3.30.70.1060">
    <property type="entry name" value="Dimeric alpha+beta barrel"/>
    <property type="match status" value="1"/>
</dbReference>
<sequence>MFIVFLRFSAERGQAGRLMQAHKDWLQRGFDDGVFLLAGTIQPQAGGAILAHGVSQGELEERVSRDPFVIEDVVRAEIVEVSPSKTDGRLDFLID</sequence>
<dbReference type="RefSeq" id="WP_092311147.1">
    <property type="nucleotide sequence ID" value="NZ_FMAD01000004.1"/>
</dbReference>
<evidence type="ECO:0000313" key="1">
    <source>
        <dbReference type="EMBL" id="MBB3007215.1"/>
    </source>
</evidence>
<reference evidence="1 2" key="1">
    <citation type="submission" date="2020-08" db="EMBL/GenBank/DDBJ databases">
        <title>Genomic Encyclopedia of Type Strains, Phase IV (KMG-V): Genome sequencing to study the core and pangenomes of soil and plant-associated prokaryotes.</title>
        <authorList>
            <person name="Whitman W."/>
        </authorList>
    </citation>
    <scope>NUCLEOTIDE SEQUENCE [LARGE SCALE GENOMIC DNA]</scope>
    <source>
        <strain evidence="1 2">SLV-2362</strain>
    </source>
</reference>